<evidence type="ECO:0000313" key="6">
    <source>
        <dbReference type="EMBL" id="MBW4465860.1"/>
    </source>
</evidence>
<evidence type="ECO:0000313" key="7">
    <source>
        <dbReference type="Proteomes" id="UP000707356"/>
    </source>
</evidence>
<dbReference type="Gene3D" id="3.60.21.10">
    <property type="match status" value="1"/>
</dbReference>
<evidence type="ECO:0000256" key="2">
    <source>
        <dbReference type="ARBA" id="ARBA00022801"/>
    </source>
</evidence>
<dbReference type="EC" id="3.1.4.53" evidence="6"/>
<dbReference type="GO" id="GO:0004115">
    <property type="term" value="F:3',5'-cyclic-AMP phosphodiesterase activity"/>
    <property type="evidence" value="ECO:0007669"/>
    <property type="project" value="UniProtKB-EC"/>
</dbReference>
<comment type="caution">
    <text evidence="6">The sequence shown here is derived from an EMBL/GenBank/DDBJ whole genome shotgun (WGS) entry which is preliminary data.</text>
</comment>
<gene>
    <name evidence="6" type="primary">cpdA</name>
    <name evidence="6" type="ORF">KME07_10545</name>
</gene>
<dbReference type="InterPro" id="IPR004843">
    <property type="entry name" value="Calcineurin-like_PHP"/>
</dbReference>
<evidence type="ECO:0000256" key="1">
    <source>
        <dbReference type="ARBA" id="ARBA00022723"/>
    </source>
</evidence>
<dbReference type="InterPro" id="IPR026575">
    <property type="entry name" value="GpdQ/CpdA-like"/>
</dbReference>
<keyword evidence="3" id="KW-0408">Iron</keyword>
<keyword evidence="1" id="KW-0479">Metal-binding</keyword>
<evidence type="ECO:0000256" key="4">
    <source>
        <dbReference type="ARBA" id="ARBA00025742"/>
    </source>
</evidence>
<dbReference type="CDD" id="cd07402">
    <property type="entry name" value="MPP_GpdQ"/>
    <property type="match status" value="1"/>
</dbReference>
<comment type="similarity">
    <text evidence="4">Belongs to the cyclic nucleotide phosphodiesterase class-III family.</text>
</comment>
<protein>
    <submittedName>
        <fullName evidence="6">3',5'-cyclic-AMP phosphodiesterase</fullName>
        <ecNumber evidence="6">3.1.4.53</ecNumber>
    </submittedName>
</protein>
<dbReference type="AlphaFoldDB" id="A0A951PBA7"/>
<evidence type="ECO:0000259" key="5">
    <source>
        <dbReference type="Pfam" id="PF00149"/>
    </source>
</evidence>
<dbReference type="PANTHER" id="PTHR42988:SF2">
    <property type="entry name" value="CYCLIC NUCLEOTIDE PHOSPHODIESTERASE CBUA0032-RELATED"/>
    <property type="match status" value="1"/>
</dbReference>
<dbReference type="InterPro" id="IPR050884">
    <property type="entry name" value="CNP_phosphodiesterase-III"/>
</dbReference>
<reference evidence="6" key="1">
    <citation type="submission" date="2021-05" db="EMBL/GenBank/DDBJ databases">
        <authorList>
            <person name="Pietrasiak N."/>
            <person name="Ward R."/>
            <person name="Stajich J.E."/>
            <person name="Kurbessoian T."/>
        </authorList>
    </citation>
    <scope>NUCLEOTIDE SEQUENCE</scope>
    <source>
        <strain evidence="6">GSE-TBD4-15B</strain>
    </source>
</reference>
<dbReference type="InterPro" id="IPR029052">
    <property type="entry name" value="Metallo-depent_PP-like"/>
</dbReference>
<dbReference type="NCBIfam" id="NF008359">
    <property type="entry name" value="PRK11148.1"/>
    <property type="match status" value="1"/>
</dbReference>
<keyword evidence="2 6" id="KW-0378">Hydrolase</keyword>
<dbReference type="SUPFAM" id="SSF56300">
    <property type="entry name" value="Metallo-dependent phosphatases"/>
    <property type="match status" value="1"/>
</dbReference>
<dbReference type="Pfam" id="PF00149">
    <property type="entry name" value="Metallophos"/>
    <property type="match status" value="1"/>
</dbReference>
<dbReference type="Proteomes" id="UP000707356">
    <property type="component" value="Unassembled WGS sequence"/>
</dbReference>
<dbReference type="EMBL" id="JAHHHV010000064">
    <property type="protein sequence ID" value="MBW4465860.1"/>
    <property type="molecule type" value="Genomic_DNA"/>
</dbReference>
<proteinExistence type="inferred from homology"/>
<dbReference type="GO" id="GO:0046872">
    <property type="term" value="F:metal ion binding"/>
    <property type="evidence" value="ECO:0007669"/>
    <property type="project" value="UniProtKB-KW"/>
</dbReference>
<accession>A0A951PBA7</accession>
<sequence>MSSTSFRVVQLSDTHLFSDSNRELLGVPTADSLVTVLDAVRQVQPELLLLTGDLSQDETAPSYERLRDLVLPLNIPTYWLPGNHDQPDLMAQILENSSISSRKLFDHHGWNFVLLNSAQPGKVDGYLSPEILSNLERQLQSLPSQPTLIALHHPPCPIGSDWMDQISLRQPDDFCSIVERHPQVKLVLFGHIHQEFSATRAGVQYLGCPSTCVQFKPQNSVFAIDDQQPGFRLLQLYADGRAKTSIQRVNYCPTLDLAAHGY</sequence>
<dbReference type="PANTHER" id="PTHR42988">
    <property type="entry name" value="PHOSPHOHYDROLASE"/>
    <property type="match status" value="1"/>
</dbReference>
<feature type="domain" description="Calcineurin-like phosphoesterase" evidence="5">
    <location>
        <begin position="6"/>
        <end position="194"/>
    </location>
</feature>
<name>A0A951PBA7_9CYAN</name>
<reference evidence="6" key="2">
    <citation type="journal article" date="2022" name="Microbiol. Resour. Announc.">
        <title>Metagenome Sequencing to Explore Phylogenomics of Terrestrial Cyanobacteria.</title>
        <authorList>
            <person name="Ward R.D."/>
            <person name="Stajich J.E."/>
            <person name="Johansen J.R."/>
            <person name="Huntemann M."/>
            <person name="Clum A."/>
            <person name="Foster B."/>
            <person name="Foster B."/>
            <person name="Roux S."/>
            <person name="Palaniappan K."/>
            <person name="Varghese N."/>
            <person name="Mukherjee S."/>
            <person name="Reddy T.B.K."/>
            <person name="Daum C."/>
            <person name="Copeland A."/>
            <person name="Chen I.A."/>
            <person name="Ivanova N.N."/>
            <person name="Kyrpides N.C."/>
            <person name="Shapiro N."/>
            <person name="Eloe-Fadrosh E.A."/>
            <person name="Pietrasiak N."/>
        </authorList>
    </citation>
    <scope>NUCLEOTIDE SEQUENCE</scope>
    <source>
        <strain evidence="6">GSE-TBD4-15B</strain>
    </source>
</reference>
<evidence type="ECO:0000256" key="3">
    <source>
        <dbReference type="ARBA" id="ARBA00023004"/>
    </source>
</evidence>
<organism evidence="6 7">
    <name type="scientific">Pegethrix bostrychoides GSE-TBD4-15B</name>
    <dbReference type="NCBI Taxonomy" id="2839662"/>
    <lineage>
        <taxon>Bacteria</taxon>
        <taxon>Bacillati</taxon>
        <taxon>Cyanobacteriota</taxon>
        <taxon>Cyanophyceae</taxon>
        <taxon>Oculatellales</taxon>
        <taxon>Oculatellaceae</taxon>
        <taxon>Pegethrix</taxon>
    </lineage>
</organism>